<dbReference type="GO" id="GO:0009254">
    <property type="term" value="P:peptidoglycan turnover"/>
    <property type="evidence" value="ECO:0007669"/>
    <property type="project" value="TreeGrafter"/>
</dbReference>
<organism evidence="7 8">
    <name type="scientific">Mycolicibacterium fallax</name>
    <name type="common">Mycobacterium fallax</name>
    <dbReference type="NCBI Taxonomy" id="1793"/>
    <lineage>
        <taxon>Bacteria</taxon>
        <taxon>Bacillati</taxon>
        <taxon>Actinomycetota</taxon>
        <taxon>Actinomycetes</taxon>
        <taxon>Mycobacteriales</taxon>
        <taxon>Mycobacteriaceae</taxon>
        <taxon>Mycolicibacterium</taxon>
    </lineage>
</organism>
<keyword evidence="5" id="KW-0326">Glycosidase</keyword>
<dbReference type="Proteomes" id="UP000193484">
    <property type="component" value="Unassembled WGS sequence"/>
</dbReference>
<feature type="domain" description="Glycoside hydrolase family 3 N-terminal" evidence="6">
    <location>
        <begin position="64"/>
        <end position="380"/>
    </location>
</feature>
<evidence type="ECO:0000313" key="8">
    <source>
        <dbReference type="Proteomes" id="UP000193484"/>
    </source>
</evidence>
<evidence type="ECO:0000256" key="1">
    <source>
        <dbReference type="ARBA" id="ARBA00001231"/>
    </source>
</evidence>
<dbReference type="EC" id="3.2.1.52" evidence="3"/>
<comment type="caution">
    <text evidence="7">The sequence shown here is derived from an EMBL/GenBank/DDBJ whole genome shotgun (WGS) entry which is preliminary data.</text>
</comment>
<protein>
    <recommendedName>
        <fullName evidence="3">beta-N-acetylhexosaminidase</fullName>
        <ecNumber evidence="3">3.2.1.52</ecNumber>
    </recommendedName>
</protein>
<dbReference type="PANTHER" id="PTHR30480:SF13">
    <property type="entry name" value="BETA-HEXOSAMINIDASE"/>
    <property type="match status" value="1"/>
</dbReference>
<dbReference type="GO" id="GO:0004563">
    <property type="term" value="F:beta-N-acetylhexosaminidase activity"/>
    <property type="evidence" value="ECO:0007669"/>
    <property type="project" value="UniProtKB-EC"/>
</dbReference>
<sequence>MLLIAAVALLGVVALTVAVVMFSKPRPVDTSETAAGVGAAVPDGAPETPVSTCGPLQAAIGPLTMRQKLAQLLMVGVTDIADARSVVRDHNVGGIFIASWSDLSMLQDGSLRELQVAPAALPLAVSVDEEGGRVQRLKSLLGAQPSARELAQQSSAEQVYQIAKDRGTKMRSFGLTIDFAPDVDITDAPDNTVIGDRSFGNDATTVVEYAGAYARGLRDAGLLPVLKHFPGHGRATGDSHVGSVTTPPLSELKTSDLIPYRELSTAKPVGVMVGHMQVPDLTDGLPASMSAAVYRLLRDGGYGGPPFTGPVFTDDLSSMGAITQYYSVPEAVLVSLKAGADVALWVSTAEVPAVLDRLELAVASQELTIDRVDEALKSVAVMKNPQLAC</sequence>
<accession>A0A1X1QZF9</accession>
<comment type="catalytic activity">
    <reaction evidence="1">
        <text>Hydrolysis of terminal non-reducing N-acetyl-D-hexosamine residues in N-acetyl-beta-D-hexosaminides.</text>
        <dbReference type="EC" id="3.2.1.52"/>
    </reaction>
</comment>
<dbReference type="Pfam" id="PF00933">
    <property type="entry name" value="Glyco_hydro_3"/>
    <property type="match status" value="1"/>
</dbReference>
<evidence type="ECO:0000313" key="7">
    <source>
        <dbReference type="EMBL" id="ORU96800.1"/>
    </source>
</evidence>
<dbReference type="SUPFAM" id="SSF51445">
    <property type="entry name" value="(Trans)glycosidases"/>
    <property type="match status" value="1"/>
</dbReference>
<evidence type="ECO:0000256" key="3">
    <source>
        <dbReference type="ARBA" id="ARBA00012663"/>
    </source>
</evidence>
<proteinExistence type="inferred from homology"/>
<keyword evidence="8" id="KW-1185">Reference proteome</keyword>
<dbReference type="AlphaFoldDB" id="A0A1X1QZF9"/>
<evidence type="ECO:0000256" key="5">
    <source>
        <dbReference type="ARBA" id="ARBA00023295"/>
    </source>
</evidence>
<evidence type="ECO:0000256" key="4">
    <source>
        <dbReference type="ARBA" id="ARBA00022801"/>
    </source>
</evidence>
<dbReference type="InterPro" id="IPR001764">
    <property type="entry name" value="Glyco_hydro_3_N"/>
</dbReference>
<dbReference type="InterPro" id="IPR050226">
    <property type="entry name" value="NagZ_Beta-hexosaminidase"/>
</dbReference>
<dbReference type="Gene3D" id="3.20.20.300">
    <property type="entry name" value="Glycoside hydrolase, family 3, N-terminal domain"/>
    <property type="match status" value="1"/>
</dbReference>
<reference evidence="7 8" key="1">
    <citation type="submission" date="2016-01" db="EMBL/GenBank/DDBJ databases">
        <title>The new phylogeny of the genus Mycobacterium.</title>
        <authorList>
            <person name="Tarcisio F."/>
            <person name="Conor M."/>
            <person name="Antonella G."/>
            <person name="Elisabetta G."/>
            <person name="Giulia F.S."/>
            <person name="Sara T."/>
            <person name="Anna F."/>
            <person name="Clotilde B."/>
            <person name="Roberto B."/>
            <person name="Veronica D.S."/>
            <person name="Fabio R."/>
            <person name="Monica P."/>
            <person name="Olivier J."/>
            <person name="Enrico T."/>
            <person name="Nicola S."/>
        </authorList>
    </citation>
    <scope>NUCLEOTIDE SEQUENCE [LARGE SCALE GENOMIC DNA]</scope>
    <source>
        <strain evidence="7 8">DSM 44179</strain>
    </source>
</reference>
<dbReference type="GO" id="GO:0005975">
    <property type="term" value="P:carbohydrate metabolic process"/>
    <property type="evidence" value="ECO:0007669"/>
    <property type="project" value="InterPro"/>
</dbReference>
<dbReference type="PANTHER" id="PTHR30480">
    <property type="entry name" value="BETA-HEXOSAMINIDASE-RELATED"/>
    <property type="match status" value="1"/>
</dbReference>
<comment type="similarity">
    <text evidence="2">Belongs to the glycosyl hydrolase 3 family.</text>
</comment>
<dbReference type="InterPro" id="IPR036962">
    <property type="entry name" value="Glyco_hydro_3_N_sf"/>
</dbReference>
<dbReference type="STRING" id="1793.AWC04_19330"/>
<evidence type="ECO:0000259" key="6">
    <source>
        <dbReference type="Pfam" id="PF00933"/>
    </source>
</evidence>
<dbReference type="InterPro" id="IPR017853">
    <property type="entry name" value="GH"/>
</dbReference>
<evidence type="ECO:0000256" key="2">
    <source>
        <dbReference type="ARBA" id="ARBA00005336"/>
    </source>
</evidence>
<dbReference type="EMBL" id="LQOJ01000073">
    <property type="protein sequence ID" value="ORU96800.1"/>
    <property type="molecule type" value="Genomic_DNA"/>
</dbReference>
<name>A0A1X1QZF9_MYCFA</name>
<keyword evidence="4" id="KW-0378">Hydrolase</keyword>
<gene>
    <name evidence="7" type="ORF">AWC04_19330</name>
</gene>